<evidence type="ECO:0000256" key="1">
    <source>
        <dbReference type="ARBA" id="ARBA00004365"/>
    </source>
</evidence>
<feature type="domain" description="Flagellar hook-associated protein FlgK helical" evidence="11">
    <location>
        <begin position="102"/>
        <end position="297"/>
    </location>
</feature>
<dbReference type="Pfam" id="PF22638">
    <property type="entry name" value="FlgK_D1"/>
    <property type="match status" value="1"/>
</dbReference>
<dbReference type="NCBIfam" id="TIGR02492">
    <property type="entry name" value="flgK_ends"/>
    <property type="match status" value="1"/>
</dbReference>
<dbReference type="RefSeq" id="WP_094014822.1">
    <property type="nucleotide sequence ID" value="NZ_NMQW01000015.1"/>
</dbReference>
<proteinExistence type="inferred from homology"/>
<evidence type="ECO:0000313" key="13">
    <source>
        <dbReference type="Proteomes" id="UP000215509"/>
    </source>
</evidence>
<dbReference type="GO" id="GO:0005198">
    <property type="term" value="F:structural molecule activity"/>
    <property type="evidence" value="ECO:0007669"/>
    <property type="project" value="UniProtKB-UniRule"/>
</dbReference>
<dbReference type="Proteomes" id="UP000215509">
    <property type="component" value="Unassembled WGS sequence"/>
</dbReference>
<comment type="caution">
    <text evidence="12">The sequence shown here is derived from an EMBL/GenBank/DDBJ whole genome shotgun (WGS) entry which is preliminary data.</text>
</comment>
<evidence type="ECO:0000256" key="5">
    <source>
        <dbReference type="ARBA" id="ARBA00022525"/>
    </source>
</evidence>
<keyword evidence="12" id="KW-0969">Cilium</keyword>
<dbReference type="AlphaFoldDB" id="A0A229UT84"/>
<evidence type="ECO:0000259" key="11">
    <source>
        <dbReference type="Pfam" id="PF22638"/>
    </source>
</evidence>
<gene>
    <name evidence="7" type="primary">flgK</name>
    <name evidence="12" type="ORF">CF651_10555</name>
</gene>
<dbReference type="GO" id="GO:0009424">
    <property type="term" value="C:bacterial-type flagellum hook"/>
    <property type="evidence" value="ECO:0007669"/>
    <property type="project" value="UniProtKB-UniRule"/>
</dbReference>
<evidence type="ECO:0000256" key="2">
    <source>
        <dbReference type="ARBA" id="ARBA00004613"/>
    </source>
</evidence>
<evidence type="ECO:0000256" key="3">
    <source>
        <dbReference type="ARBA" id="ARBA00009677"/>
    </source>
</evidence>
<reference evidence="12 13" key="1">
    <citation type="submission" date="2017-07" db="EMBL/GenBank/DDBJ databases">
        <title>Genome sequencing and assembly of Paenibacillus rigui.</title>
        <authorList>
            <person name="Mayilraj S."/>
        </authorList>
    </citation>
    <scope>NUCLEOTIDE SEQUENCE [LARGE SCALE GENOMIC DNA]</scope>
    <source>
        <strain evidence="12 13">JCM 16352</strain>
    </source>
</reference>
<evidence type="ECO:0000256" key="4">
    <source>
        <dbReference type="ARBA" id="ARBA00016244"/>
    </source>
</evidence>
<name>A0A229UT84_9BACL</name>
<dbReference type="InterPro" id="IPR053927">
    <property type="entry name" value="FlgK_helical"/>
</dbReference>
<keyword evidence="6 7" id="KW-0975">Bacterial flagellum</keyword>
<keyword evidence="12" id="KW-0282">Flagellum</keyword>
<dbReference type="OrthoDB" id="9802553at2"/>
<dbReference type="PANTHER" id="PTHR30033:SF1">
    <property type="entry name" value="FLAGELLAR HOOK-ASSOCIATED PROTEIN 1"/>
    <property type="match status" value="1"/>
</dbReference>
<dbReference type="GO" id="GO:0005576">
    <property type="term" value="C:extracellular region"/>
    <property type="evidence" value="ECO:0007669"/>
    <property type="project" value="UniProtKB-SubCell"/>
</dbReference>
<comment type="subcellular location">
    <subcellularLocation>
        <location evidence="1 7">Bacterial flagellum</location>
    </subcellularLocation>
    <subcellularLocation>
        <location evidence="2 7">Secreted</location>
    </subcellularLocation>
</comment>
<organism evidence="12 13">
    <name type="scientific">Paenibacillus rigui</name>
    <dbReference type="NCBI Taxonomy" id="554312"/>
    <lineage>
        <taxon>Bacteria</taxon>
        <taxon>Bacillati</taxon>
        <taxon>Bacillota</taxon>
        <taxon>Bacilli</taxon>
        <taxon>Bacillales</taxon>
        <taxon>Paenibacillaceae</taxon>
        <taxon>Paenibacillus</taxon>
    </lineage>
</organism>
<feature type="coiled-coil region" evidence="8">
    <location>
        <begin position="180"/>
        <end position="217"/>
    </location>
</feature>
<sequence length="522" mass="55926">MRSTFSGIEISKRALFTQQAAINTTGHNIANSNTEGYSRQVVNMNAARPIEYPGLQKSTVPGQMGQGVEFNSVTRIRQQFLDDQFRNENKQLGSYTVQNDTLDKLQSIMNEPSDSGIRTVLDNFWKSWTDLSKDPENVTGRKIVRENAVALADAFNTISKQLNDLSNDLTSSIDTKATQVNSLSSSIASLNNEITRIEALGDDANDLRDQRDLLTDQLSKVVNIQVTNTPDGYNIDIGGTNLVTGKTSNAITSVTLTGAYTSGYLNSGEVYGMIVSKDKYVADYKNQLDTLANSIATGNVQVTLPAGSVIPDGTVLNGITYTGSVSARTLGSDLSVTVAGINGLHKLGYTFASPAKAGLDFFTSSSGAITAGTFQLNQAIADNPNLIATSMRTDDSTGTEQAVKGNNTLANLISQLKESQFTFNTTGTNGTVISSGKIDDYFGAIVGQLGVQAESLTRQVTNQKAIVEQIDSSRQSVSGVSLDEEMSNLIKFQHAYGAASRFMTTIDQVLDKLINSTGVVGR</sequence>
<keyword evidence="12" id="KW-0966">Cell projection</keyword>
<keyword evidence="8" id="KW-0175">Coiled coil</keyword>
<dbReference type="InterPro" id="IPR002371">
    <property type="entry name" value="FlgK"/>
</dbReference>
<dbReference type="SUPFAM" id="SSF64518">
    <property type="entry name" value="Phase 1 flagellin"/>
    <property type="match status" value="1"/>
</dbReference>
<accession>A0A229UT84</accession>
<comment type="similarity">
    <text evidence="3 7">Belongs to the flagella basal body rod proteins family.</text>
</comment>
<dbReference type="GO" id="GO:0044780">
    <property type="term" value="P:bacterial-type flagellum assembly"/>
    <property type="evidence" value="ECO:0007669"/>
    <property type="project" value="InterPro"/>
</dbReference>
<dbReference type="InterPro" id="IPR001444">
    <property type="entry name" value="Flag_bb_rod_N"/>
</dbReference>
<feature type="domain" description="Flagellar basal-body/hook protein C-terminal" evidence="10">
    <location>
        <begin position="476"/>
        <end position="515"/>
    </location>
</feature>
<dbReference type="EMBL" id="NMQW01000015">
    <property type="protein sequence ID" value="OXM86365.1"/>
    <property type="molecule type" value="Genomic_DNA"/>
</dbReference>
<protein>
    <recommendedName>
        <fullName evidence="4 7">Flagellar hook-associated protein 1</fullName>
        <shortName evidence="7">HAP1</shortName>
    </recommendedName>
</protein>
<keyword evidence="5 7" id="KW-0964">Secreted</keyword>
<feature type="domain" description="Flagellar basal body rod protein N-terminal" evidence="9">
    <location>
        <begin position="10"/>
        <end position="37"/>
    </location>
</feature>
<dbReference type="Pfam" id="PF00460">
    <property type="entry name" value="Flg_bb_rod"/>
    <property type="match status" value="1"/>
</dbReference>
<evidence type="ECO:0000313" key="12">
    <source>
        <dbReference type="EMBL" id="OXM86365.1"/>
    </source>
</evidence>
<dbReference type="InterPro" id="IPR010930">
    <property type="entry name" value="Flg_bb/hook_C_dom"/>
</dbReference>
<evidence type="ECO:0000256" key="8">
    <source>
        <dbReference type="SAM" id="Coils"/>
    </source>
</evidence>
<evidence type="ECO:0000259" key="10">
    <source>
        <dbReference type="Pfam" id="PF06429"/>
    </source>
</evidence>
<keyword evidence="13" id="KW-1185">Reference proteome</keyword>
<evidence type="ECO:0000259" key="9">
    <source>
        <dbReference type="Pfam" id="PF00460"/>
    </source>
</evidence>
<dbReference type="PRINTS" id="PR01005">
    <property type="entry name" value="FLGHOOKAP1"/>
</dbReference>
<evidence type="ECO:0000256" key="6">
    <source>
        <dbReference type="ARBA" id="ARBA00023143"/>
    </source>
</evidence>
<dbReference type="PANTHER" id="PTHR30033">
    <property type="entry name" value="FLAGELLAR HOOK-ASSOCIATED PROTEIN 1"/>
    <property type="match status" value="1"/>
</dbReference>
<dbReference type="Pfam" id="PF06429">
    <property type="entry name" value="Flg_bbr_C"/>
    <property type="match status" value="1"/>
</dbReference>
<evidence type="ECO:0000256" key="7">
    <source>
        <dbReference type="RuleBase" id="RU362065"/>
    </source>
</evidence>